<dbReference type="Pfam" id="PF01564">
    <property type="entry name" value="Spermine_synth"/>
    <property type="match status" value="1"/>
</dbReference>
<dbReference type="OrthoDB" id="9793120at2"/>
<evidence type="ECO:0000256" key="1">
    <source>
        <dbReference type="ARBA" id="ARBA00007867"/>
    </source>
</evidence>
<feature type="active site" description="Proton acceptor" evidence="5 6">
    <location>
        <position position="374"/>
    </location>
</feature>
<evidence type="ECO:0000313" key="9">
    <source>
        <dbReference type="Proteomes" id="UP000004095"/>
    </source>
</evidence>
<dbReference type="GO" id="GO:0005886">
    <property type="term" value="C:plasma membrane"/>
    <property type="evidence" value="ECO:0007669"/>
    <property type="project" value="UniProtKB-SubCell"/>
</dbReference>
<keyword evidence="2 5" id="KW-0808">Transferase</keyword>
<organism evidence="8 9">
    <name type="scientific">Microscilla marina ATCC 23134</name>
    <dbReference type="NCBI Taxonomy" id="313606"/>
    <lineage>
        <taxon>Bacteria</taxon>
        <taxon>Pseudomonadati</taxon>
        <taxon>Bacteroidota</taxon>
        <taxon>Cytophagia</taxon>
        <taxon>Cytophagales</taxon>
        <taxon>Microscillaceae</taxon>
        <taxon>Microscilla</taxon>
    </lineage>
</organism>
<dbReference type="NCBIfam" id="NF037959">
    <property type="entry name" value="MFS_SpdSyn"/>
    <property type="match status" value="1"/>
</dbReference>
<feature type="binding site" evidence="5">
    <location>
        <position position="278"/>
    </location>
    <ligand>
        <name>spermidine</name>
        <dbReference type="ChEBI" id="CHEBI:57834"/>
    </ligand>
</feature>
<keyword evidence="5" id="KW-0472">Membrane</keyword>
<gene>
    <name evidence="5" type="primary">speE</name>
    <name evidence="8" type="ORF">M23134_03276</name>
</gene>
<dbReference type="InterPro" id="IPR029063">
    <property type="entry name" value="SAM-dependent_MTases_sf"/>
</dbReference>
<evidence type="ECO:0000259" key="7">
    <source>
        <dbReference type="PROSITE" id="PS51006"/>
    </source>
</evidence>
<dbReference type="EC" id="2.5.1.16" evidence="5"/>
<dbReference type="PROSITE" id="PS01330">
    <property type="entry name" value="PABS_1"/>
    <property type="match status" value="1"/>
</dbReference>
<keyword evidence="4 5" id="KW-0620">Polyamine biosynthesis</keyword>
<evidence type="ECO:0000256" key="6">
    <source>
        <dbReference type="PROSITE-ProRule" id="PRU00354"/>
    </source>
</evidence>
<proteinExistence type="inferred from homology"/>
<dbReference type="PROSITE" id="PS51006">
    <property type="entry name" value="PABS_2"/>
    <property type="match status" value="1"/>
</dbReference>
<keyword evidence="3 5" id="KW-0745">Spermidine biosynthesis</keyword>
<dbReference type="AlphaFoldDB" id="A1ZGM1"/>
<feature type="transmembrane region" description="Helical" evidence="5">
    <location>
        <begin position="176"/>
        <end position="193"/>
    </location>
</feature>
<dbReference type="InterPro" id="IPR030373">
    <property type="entry name" value="PABS_CS"/>
</dbReference>
<feature type="binding site" evidence="5">
    <location>
        <begin position="356"/>
        <end position="357"/>
    </location>
    <ligand>
        <name>S-methyl-5'-thioadenosine</name>
        <dbReference type="ChEBI" id="CHEBI:17509"/>
    </ligand>
</feature>
<dbReference type="HAMAP" id="MF_00198">
    <property type="entry name" value="Spermidine_synth"/>
    <property type="match status" value="1"/>
</dbReference>
<dbReference type="eggNOG" id="COG4262">
    <property type="taxonomic scope" value="Bacteria"/>
</dbReference>
<reference evidence="8 9" key="1">
    <citation type="submission" date="2007-01" db="EMBL/GenBank/DDBJ databases">
        <authorList>
            <person name="Haygood M."/>
            <person name="Podell S."/>
            <person name="Anderson C."/>
            <person name="Hopkinson B."/>
            <person name="Roe K."/>
            <person name="Barbeau K."/>
            <person name="Gaasterland T."/>
            <person name="Ferriera S."/>
            <person name="Johnson J."/>
            <person name="Kravitz S."/>
            <person name="Beeson K."/>
            <person name="Sutton G."/>
            <person name="Rogers Y.-H."/>
            <person name="Friedman R."/>
            <person name="Frazier M."/>
            <person name="Venter J.C."/>
        </authorList>
    </citation>
    <scope>NUCLEOTIDE SEQUENCE [LARGE SCALE GENOMIC DNA]</scope>
    <source>
        <strain evidence="8 9">ATCC 23134</strain>
    </source>
</reference>
<keyword evidence="5" id="KW-1003">Cell membrane</keyword>
<feature type="binding site" evidence="5">
    <location>
        <position position="248"/>
    </location>
    <ligand>
        <name>S-methyl-5'-thioadenosine</name>
        <dbReference type="ChEBI" id="CHEBI:17509"/>
    </ligand>
</feature>
<comment type="subcellular location">
    <subcellularLocation>
        <location evidence="5">Cell membrane</location>
        <topology evidence="5">Multi-pass membrane protein</topology>
    </subcellularLocation>
</comment>
<dbReference type="UniPathway" id="UPA00248">
    <property type="reaction ID" value="UER00314"/>
</dbReference>
<keyword evidence="5" id="KW-0812">Transmembrane</keyword>
<dbReference type="SUPFAM" id="SSF53335">
    <property type="entry name" value="S-adenosyl-L-methionine-dependent methyltransferases"/>
    <property type="match status" value="1"/>
</dbReference>
<feature type="transmembrane region" description="Helical" evidence="5">
    <location>
        <begin position="205"/>
        <end position="224"/>
    </location>
</feature>
<evidence type="ECO:0000256" key="4">
    <source>
        <dbReference type="ARBA" id="ARBA00023115"/>
    </source>
</evidence>
<keyword evidence="5" id="KW-1133">Transmembrane helix</keyword>
<feature type="binding site" evidence="5">
    <location>
        <position position="302"/>
    </location>
    <ligand>
        <name>spermidine</name>
        <dbReference type="ChEBI" id="CHEBI:57834"/>
    </ligand>
</feature>
<feature type="domain" description="PABS" evidence="7">
    <location>
        <begin position="213"/>
        <end position="453"/>
    </location>
</feature>
<dbReference type="Gene3D" id="3.40.50.150">
    <property type="entry name" value="Vaccinia Virus protein VP39"/>
    <property type="match status" value="1"/>
</dbReference>
<comment type="pathway">
    <text evidence="5">Amine and polyamine biosynthesis; spermidine biosynthesis; spermidine from putrescine: step 1/1.</text>
</comment>
<feature type="binding site" evidence="5">
    <location>
        <position position="322"/>
    </location>
    <ligand>
        <name>S-methyl-5'-thioadenosine</name>
        <dbReference type="ChEBI" id="CHEBI:17509"/>
    </ligand>
</feature>
<feature type="transmembrane region" description="Helical" evidence="5">
    <location>
        <begin position="151"/>
        <end position="170"/>
    </location>
</feature>
<dbReference type="InterPro" id="IPR030374">
    <property type="entry name" value="PABS"/>
</dbReference>
<sequence>MEATVQPTNQKRKSAILKIALFATGLSGIVAEYILSTLATYFLGDSILQWTLVVSFMLFAMGLGSHLSQYFKGKLLETFIIIEFTLTMLVSFSAILVYTIHAYSSYNGIFIYGLAILVGMMIGLEIPIVTRLNQEYQSLRVNIASVMEQDYFGSLLGGLFFAFVALPYLGMTYTPFILGTVNFTVAILLYFKLKHLIQPNWQFRLNVMMAFVFLAITLGCIYAKPIIVFGEQKKYKDKVIYEFQSRYQKLVITQWKNHYWLFINGNQQLSTLDEEMYHEPLVHPVMTLSANPQNILVLGGGDGAAVREILKYPQVKDITLVDLDPAMTQLAKTHPVLTQLNDSAFYDPKVTIKNMDAFIYMDQTKKFFDVIIIDLPDPRTVELGKLFSKEFYQLCRRHLRPNGLMIAQSGSPYYSTRAYECINKTMQAAGFGTTKIHNQVLTLGEWGWVIASKSLKDNQLKETLRKLKFKHVKTKWINNESMLLMTSFGKDTYFKNRIPDSTVRVNTIHDPVLYRYYLQGNWELY</sequence>
<dbReference type="PANTHER" id="PTHR43317:SF1">
    <property type="entry name" value="THERMOSPERMINE SYNTHASE ACAULIS5"/>
    <property type="match status" value="1"/>
</dbReference>
<comment type="subunit">
    <text evidence="5">Homodimer or homotetramer.</text>
</comment>
<dbReference type="EMBL" id="AAWS01000006">
    <property type="protein sequence ID" value="EAY30638.1"/>
    <property type="molecule type" value="Genomic_DNA"/>
</dbReference>
<dbReference type="CDD" id="cd02440">
    <property type="entry name" value="AdoMet_MTases"/>
    <property type="match status" value="1"/>
</dbReference>
<accession>A1ZGM1</accession>
<keyword evidence="9" id="KW-1185">Reference proteome</keyword>
<feature type="transmembrane region" description="Helical" evidence="5">
    <location>
        <begin position="47"/>
        <end position="67"/>
    </location>
</feature>
<evidence type="ECO:0000313" key="8">
    <source>
        <dbReference type="EMBL" id="EAY30638.1"/>
    </source>
</evidence>
<dbReference type="PANTHER" id="PTHR43317">
    <property type="entry name" value="THERMOSPERMINE SYNTHASE ACAULIS5"/>
    <property type="match status" value="1"/>
</dbReference>
<dbReference type="GO" id="GO:0008295">
    <property type="term" value="P:spermidine biosynthetic process"/>
    <property type="evidence" value="ECO:0007669"/>
    <property type="project" value="UniProtKB-UniRule"/>
</dbReference>
<dbReference type="InterPro" id="IPR001045">
    <property type="entry name" value="Spermi_synthase"/>
</dbReference>
<protein>
    <recommendedName>
        <fullName evidence="5">Polyamine aminopropyltransferase</fullName>
    </recommendedName>
    <alternativeName>
        <fullName evidence="5">Putrescine aminopropyltransferase</fullName>
        <shortName evidence="5">PAPT</shortName>
    </alternativeName>
    <alternativeName>
        <fullName evidence="5">Spermidine synthase</fullName>
        <shortName evidence="5">SPDS</shortName>
        <shortName evidence="5">SPDSY</shortName>
        <ecNumber evidence="5">2.5.1.16</ecNumber>
    </alternativeName>
</protein>
<comment type="caution">
    <text evidence="8">The sequence shown here is derived from an EMBL/GenBank/DDBJ whole genome shotgun (WGS) entry which is preliminary data.</text>
</comment>
<feature type="transmembrane region" description="Helical" evidence="5">
    <location>
        <begin position="79"/>
        <end position="103"/>
    </location>
</feature>
<dbReference type="GO" id="GO:0004766">
    <property type="term" value="F:spermidine synthase activity"/>
    <property type="evidence" value="ECO:0007669"/>
    <property type="project" value="UniProtKB-UniRule"/>
</dbReference>
<feature type="transmembrane region" description="Helical" evidence="5">
    <location>
        <begin position="109"/>
        <end position="130"/>
    </location>
</feature>
<comment type="catalytic activity">
    <reaction evidence="5">
        <text>S-adenosyl 3-(methylsulfanyl)propylamine + putrescine = S-methyl-5'-thioadenosine + spermidine + H(+)</text>
        <dbReference type="Rhea" id="RHEA:12721"/>
        <dbReference type="ChEBI" id="CHEBI:15378"/>
        <dbReference type="ChEBI" id="CHEBI:17509"/>
        <dbReference type="ChEBI" id="CHEBI:57443"/>
        <dbReference type="ChEBI" id="CHEBI:57834"/>
        <dbReference type="ChEBI" id="CHEBI:326268"/>
        <dbReference type="EC" id="2.5.1.16"/>
    </reaction>
</comment>
<evidence type="ECO:0000256" key="3">
    <source>
        <dbReference type="ARBA" id="ARBA00023066"/>
    </source>
</evidence>
<comment type="function">
    <text evidence="5">Catalyzes the irreversible transfer of a propylamine group from the amino donor S-adenosylmethioninamine (decarboxy-AdoMet) to putrescine (1,4-diaminobutane) to yield spermidine.</text>
</comment>
<evidence type="ECO:0000256" key="5">
    <source>
        <dbReference type="HAMAP-Rule" id="MF_00198"/>
    </source>
</evidence>
<feature type="transmembrane region" description="Helical" evidence="5">
    <location>
        <begin position="15"/>
        <end position="35"/>
    </location>
</feature>
<name>A1ZGM1_MICM2</name>
<dbReference type="NCBIfam" id="NF002956">
    <property type="entry name" value="PRK03612.1"/>
    <property type="match status" value="1"/>
</dbReference>
<evidence type="ECO:0000256" key="2">
    <source>
        <dbReference type="ARBA" id="ARBA00022679"/>
    </source>
</evidence>
<comment type="caution">
    <text evidence="5">Lacks conserved residue(s) required for the propagation of feature annotation.</text>
</comment>
<dbReference type="Proteomes" id="UP000004095">
    <property type="component" value="Unassembled WGS sequence"/>
</dbReference>
<comment type="similarity">
    <text evidence="1 5">Belongs to the spermidine/spermine synthase family.</text>
</comment>
<dbReference type="GO" id="GO:0010487">
    <property type="term" value="F:thermospermine synthase activity"/>
    <property type="evidence" value="ECO:0007669"/>
    <property type="project" value="UniProtKB-ARBA"/>
</dbReference>